<dbReference type="PANTHER" id="PTHR48079:SF6">
    <property type="entry name" value="NAD(P)-BINDING DOMAIN-CONTAINING PROTEIN-RELATED"/>
    <property type="match status" value="1"/>
</dbReference>
<dbReference type="GO" id="GO:0004029">
    <property type="term" value="F:aldehyde dehydrogenase (NAD+) activity"/>
    <property type="evidence" value="ECO:0007669"/>
    <property type="project" value="TreeGrafter"/>
</dbReference>
<dbReference type="EMBL" id="UINC01112761">
    <property type="protein sequence ID" value="SVC81929.1"/>
    <property type="molecule type" value="Genomic_DNA"/>
</dbReference>
<proteinExistence type="predicted"/>
<feature type="domain" description="NAD-dependent epimerase/dehydratase" evidence="1">
    <location>
        <begin position="3"/>
        <end position="217"/>
    </location>
</feature>
<accession>A0A382Q8L6</accession>
<gene>
    <name evidence="2" type="ORF">METZ01_LOCUS334783</name>
</gene>
<dbReference type="InterPro" id="IPR051783">
    <property type="entry name" value="NAD(P)-dependent_oxidoreduct"/>
</dbReference>
<evidence type="ECO:0000313" key="2">
    <source>
        <dbReference type="EMBL" id="SVC81929.1"/>
    </source>
</evidence>
<dbReference type="AlphaFoldDB" id="A0A382Q8L6"/>
<reference evidence="2" key="1">
    <citation type="submission" date="2018-05" db="EMBL/GenBank/DDBJ databases">
        <authorList>
            <person name="Lanie J.A."/>
            <person name="Ng W.-L."/>
            <person name="Kazmierczak K.M."/>
            <person name="Andrzejewski T.M."/>
            <person name="Davidsen T.M."/>
            <person name="Wayne K.J."/>
            <person name="Tettelin H."/>
            <person name="Glass J.I."/>
            <person name="Rusch D."/>
            <person name="Podicherti R."/>
            <person name="Tsui H.-C.T."/>
            <person name="Winkler M.E."/>
        </authorList>
    </citation>
    <scope>NUCLEOTIDE SEQUENCE</scope>
</reference>
<dbReference type="Gene3D" id="3.40.50.720">
    <property type="entry name" value="NAD(P)-binding Rossmann-like Domain"/>
    <property type="match status" value="1"/>
</dbReference>
<dbReference type="InterPro" id="IPR001509">
    <property type="entry name" value="Epimerase_deHydtase"/>
</dbReference>
<name>A0A382Q8L6_9ZZZZ</name>
<protein>
    <recommendedName>
        <fullName evidence="1">NAD-dependent epimerase/dehydratase domain-containing protein</fullName>
    </recommendedName>
</protein>
<organism evidence="2">
    <name type="scientific">marine metagenome</name>
    <dbReference type="NCBI Taxonomy" id="408172"/>
    <lineage>
        <taxon>unclassified sequences</taxon>
        <taxon>metagenomes</taxon>
        <taxon>ecological metagenomes</taxon>
    </lineage>
</organism>
<dbReference type="InterPro" id="IPR036291">
    <property type="entry name" value="NAD(P)-bd_dom_sf"/>
</dbReference>
<dbReference type="PANTHER" id="PTHR48079">
    <property type="entry name" value="PROTEIN YEEZ"/>
    <property type="match status" value="1"/>
</dbReference>
<evidence type="ECO:0000259" key="1">
    <source>
        <dbReference type="Pfam" id="PF01370"/>
    </source>
</evidence>
<dbReference type="SUPFAM" id="SSF51735">
    <property type="entry name" value="NAD(P)-binding Rossmann-fold domains"/>
    <property type="match status" value="1"/>
</dbReference>
<sequence>VRVLVTGATGFTGGVLAHYLVGAGERVRALVRPTSLNRSRGLCDAGIEVVSGDLANAASLEAACQDVEVVYHIAATYRSAGRASAYREVNVDGTRRLLDAAQVAGVGRVVHCSTGGVHGHIEHPPATEEAPLSPGDVYQETKLEGERLARDRGEVGGMEVVVARPIGIYGPGDTRFLKLFRLASGRVMLGDGSAFYHLTFVEDLVEGFHLCGTVPAAAGRTYLLAGRRYTTLSKLVELIASELGSSPPSLSIPVWPVWLAGALCELTCAPFSVEPPLYRRRVEFFTKSRAFDASRARRELGFTPKVELEEGIHRTAVWYRGQGML</sequence>
<dbReference type="Pfam" id="PF01370">
    <property type="entry name" value="Epimerase"/>
    <property type="match status" value="1"/>
</dbReference>
<dbReference type="GO" id="GO:0005737">
    <property type="term" value="C:cytoplasm"/>
    <property type="evidence" value="ECO:0007669"/>
    <property type="project" value="TreeGrafter"/>
</dbReference>
<feature type="non-terminal residue" evidence="2">
    <location>
        <position position="1"/>
    </location>
</feature>